<dbReference type="AlphaFoldDB" id="A0A1H4ZQK8"/>
<name>A0A1H4ZQK8_9NOCA</name>
<dbReference type="EMBL" id="FNSV01000005">
    <property type="protein sequence ID" value="SED32267.1"/>
    <property type="molecule type" value="Genomic_DNA"/>
</dbReference>
<sequence length="37" mass="3767">MLKRGEPPAVATGTGPVSASMFNGYEVIAGTGAFWVP</sequence>
<gene>
    <name evidence="1" type="ORF">SAMN04490239_7801</name>
</gene>
<evidence type="ECO:0000313" key="1">
    <source>
        <dbReference type="EMBL" id="SED32267.1"/>
    </source>
</evidence>
<dbReference type="Proteomes" id="UP000183561">
    <property type="component" value="Unassembled WGS sequence"/>
</dbReference>
<protein>
    <submittedName>
        <fullName evidence="1">Uncharacterized protein</fullName>
    </submittedName>
</protein>
<evidence type="ECO:0000313" key="2">
    <source>
        <dbReference type="Proteomes" id="UP000183561"/>
    </source>
</evidence>
<keyword evidence="2" id="KW-1185">Reference proteome</keyword>
<reference evidence="2" key="1">
    <citation type="submission" date="2016-10" db="EMBL/GenBank/DDBJ databases">
        <authorList>
            <person name="Varghese N."/>
            <person name="Submissions S."/>
        </authorList>
    </citation>
    <scope>NUCLEOTIDE SEQUENCE [LARGE SCALE GENOMIC DNA]</scope>
    <source>
        <strain evidence="2">DSM 44498</strain>
    </source>
</reference>
<proteinExistence type="predicted"/>
<organism evidence="1 2">
    <name type="scientific">Rhodococcus koreensis</name>
    <dbReference type="NCBI Taxonomy" id="99653"/>
    <lineage>
        <taxon>Bacteria</taxon>
        <taxon>Bacillati</taxon>
        <taxon>Actinomycetota</taxon>
        <taxon>Actinomycetes</taxon>
        <taxon>Mycobacteriales</taxon>
        <taxon>Nocardiaceae</taxon>
        <taxon>Rhodococcus</taxon>
    </lineage>
</organism>
<accession>A0A1H4ZQK8</accession>